<evidence type="ECO:0000256" key="3">
    <source>
        <dbReference type="ARBA" id="ARBA00022490"/>
    </source>
</evidence>
<evidence type="ECO:0000256" key="1">
    <source>
        <dbReference type="ARBA" id="ARBA00004611"/>
    </source>
</evidence>
<keyword evidence="6 11" id="KW-0969">Cilium</keyword>
<evidence type="ECO:0000313" key="12">
    <source>
        <dbReference type="Ensembl" id="ENSMMOP00000007506.1"/>
    </source>
</evidence>
<accession>A0A3Q3VWS1</accession>
<sequence length="397" mass="45524">MTSVPSRRAPQVAGPNLVNIEVMRNRSELFRAVCSKLISGTEKQCKGMQNGDNMRLGQRVKDIQFMKAELEQRLGDILVEIEELVALQNRVTKGLEACKEPLRVTNLCLEERMKHCPSDRRQDEVDRQLLDEKEIFEGVVCILQRVVEQITEQIRMNRRVTHILEQDLKEKSEAQCIDNSCSLMTTHTMNNLPRPPNNKTVLQSFAVTPMEWEKMSDVNLAKADKQKDGSASLRALVDSILEQTSGDMQKQVQATTEAFQLNIQEIRSAKSQMEDELAKILPELNSQQRIRDDLLGSITENQDALNLARSRLALRHQRPAKEQCHDQAQSHLLSEVQQLAAHIRILREAVVRSEEKQRLLVRSQRELQENIRMKAHSLYIDEVVCSQLRELVVIHGF</sequence>
<keyword evidence="3" id="KW-0963">Cytoplasm</keyword>
<dbReference type="GO" id="GO:0005930">
    <property type="term" value="C:axoneme"/>
    <property type="evidence" value="ECO:0007669"/>
    <property type="project" value="UniProtKB-SubCell"/>
</dbReference>
<proteinExistence type="inferred from homology"/>
<evidence type="ECO:0000256" key="4">
    <source>
        <dbReference type="ARBA" id="ARBA00022846"/>
    </source>
</evidence>
<evidence type="ECO:0000313" key="13">
    <source>
        <dbReference type="Proteomes" id="UP000261620"/>
    </source>
</evidence>
<comment type="subcellular location">
    <subcellularLocation>
        <location evidence="11">Cytoplasm</location>
        <location evidence="11">Cytoskeleton</location>
        <location evidence="11">Cilium axoneme</location>
    </subcellularLocation>
    <subcellularLocation>
        <location evidence="1">Cytoplasm</location>
        <location evidence="1">Cytoskeleton</location>
        <location evidence="1">Flagellum axoneme</location>
    </subcellularLocation>
</comment>
<organism evidence="12 13">
    <name type="scientific">Mola mola</name>
    <name type="common">Ocean sunfish</name>
    <name type="synonym">Tetraodon mola</name>
    <dbReference type="NCBI Taxonomy" id="94237"/>
    <lineage>
        <taxon>Eukaryota</taxon>
        <taxon>Metazoa</taxon>
        <taxon>Chordata</taxon>
        <taxon>Craniata</taxon>
        <taxon>Vertebrata</taxon>
        <taxon>Euteleostomi</taxon>
        <taxon>Actinopterygii</taxon>
        <taxon>Neopterygii</taxon>
        <taxon>Teleostei</taxon>
        <taxon>Neoteleostei</taxon>
        <taxon>Acanthomorphata</taxon>
        <taxon>Eupercaria</taxon>
        <taxon>Tetraodontiformes</taxon>
        <taxon>Molidae</taxon>
        <taxon>Mola</taxon>
    </lineage>
</organism>
<evidence type="ECO:0000256" key="7">
    <source>
        <dbReference type="ARBA" id="ARBA00023212"/>
    </source>
</evidence>
<dbReference type="InterPro" id="IPR048256">
    <property type="entry name" value="Tektin-like"/>
</dbReference>
<dbReference type="Ensembl" id="ENSMMOT00000007648.1">
    <property type="protein sequence ID" value="ENSMMOP00000007506.1"/>
    <property type="gene ID" value="ENSMMOG00000005845.1"/>
</dbReference>
<evidence type="ECO:0000256" key="11">
    <source>
        <dbReference type="RuleBase" id="RU367040"/>
    </source>
</evidence>
<dbReference type="GO" id="GO:0005634">
    <property type="term" value="C:nucleus"/>
    <property type="evidence" value="ECO:0007669"/>
    <property type="project" value="TreeGrafter"/>
</dbReference>
<evidence type="ECO:0000256" key="6">
    <source>
        <dbReference type="ARBA" id="ARBA00023069"/>
    </source>
</evidence>
<comment type="similarity">
    <text evidence="2 11">Belongs to the tektin family.</text>
</comment>
<dbReference type="GO" id="GO:0060294">
    <property type="term" value="P:cilium movement involved in cell motility"/>
    <property type="evidence" value="ECO:0007669"/>
    <property type="project" value="UniProtKB-UniRule"/>
</dbReference>
<comment type="subunit">
    <text evidence="10">Microtubule inner protein component of sperm flagellar doublet microtubules.</text>
</comment>
<evidence type="ECO:0000256" key="5">
    <source>
        <dbReference type="ARBA" id="ARBA00023054"/>
    </source>
</evidence>
<dbReference type="GO" id="GO:0015630">
    <property type="term" value="C:microtubule cytoskeleton"/>
    <property type="evidence" value="ECO:0007669"/>
    <property type="project" value="UniProtKB-UniRule"/>
</dbReference>
<keyword evidence="8 11" id="KW-0966">Cell projection</keyword>
<keyword evidence="13" id="KW-1185">Reference proteome</keyword>
<reference evidence="12" key="2">
    <citation type="submission" date="2025-09" db="UniProtKB">
        <authorList>
            <consortium name="Ensembl"/>
        </authorList>
    </citation>
    <scope>IDENTIFICATION</scope>
</reference>
<dbReference type="GO" id="GO:0060271">
    <property type="term" value="P:cilium assembly"/>
    <property type="evidence" value="ECO:0007669"/>
    <property type="project" value="UniProtKB-UniRule"/>
</dbReference>
<name>A0A3Q3VWS1_MOLML</name>
<dbReference type="AlphaFoldDB" id="A0A3Q3VWS1"/>
<keyword evidence="4 11" id="KW-0282">Flagellum</keyword>
<dbReference type="PANTHER" id="PTHR19960">
    <property type="entry name" value="TEKTIN"/>
    <property type="match status" value="1"/>
</dbReference>
<comment type="function">
    <text evidence="9">Microtubule inner protein (MIP) part of the dynein-decorated doublet microtubules (DMTs) in cilia and flagellar axoneme. Forms filamentous polymers in the walls of ciliary and flagellar microtubules.</text>
</comment>
<dbReference type="InterPro" id="IPR000435">
    <property type="entry name" value="Tektins"/>
</dbReference>
<dbReference type="Proteomes" id="UP000261620">
    <property type="component" value="Unplaced"/>
</dbReference>
<evidence type="ECO:0000256" key="10">
    <source>
        <dbReference type="ARBA" id="ARBA00046435"/>
    </source>
</evidence>
<reference evidence="12" key="1">
    <citation type="submission" date="2025-08" db="UniProtKB">
        <authorList>
            <consortium name="Ensembl"/>
        </authorList>
    </citation>
    <scope>IDENTIFICATION</scope>
</reference>
<keyword evidence="5" id="KW-0175">Coiled coil</keyword>
<dbReference type="STRING" id="94237.ENSMMOP00000007506"/>
<evidence type="ECO:0000256" key="8">
    <source>
        <dbReference type="ARBA" id="ARBA00023273"/>
    </source>
</evidence>
<keyword evidence="7" id="KW-0206">Cytoskeleton</keyword>
<evidence type="ECO:0000256" key="2">
    <source>
        <dbReference type="ARBA" id="ARBA00007209"/>
    </source>
</evidence>
<dbReference type="PANTHER" id="PTHR19960:SF25">
    <property type="entry name" value="TEKTIN-1"/>
    <property type="match status" value="1"/>
</dbReference>
<dbReference type="OMA" id="DTELPLM"/>
<evidence type="ECO:0000256" key="9">
    <source>
        <dbReference type="ARBA" id="ARBA00045224"/>
    </source>
</evidence>
<dbReference type="Pfam" id="PF03148">
    <property type="entry name" value="Tektin"/>
    <property type="match status" value="1"/>
</dbReference>
<protein>
    <recommendedName>
        <fullName evidence="11">Tektin</fullName>
    </recommendedName>
</protein>